<evidence type="ECO:0000313" key="2">
    <source>
        <dbReference type="EMBL" id="OBU68436.1"/>
    </source>
</evidence>
<dbReference type="AlphaFoldDB" id="A0A1A6Y0T8"/>
<comment type="caution">
    <text evidence="2">The sequence shown here is derived from an EMBL/GenBank/DDBJ whole genome shotgun (WGS) entry which is preliminary data.</text>
</comment>
<dbReference type="OrthoDB" id="5939551at2"/>
<sequence length="499" mass="53188">MTNRNPLTGNELRAAAYFAVGVTSEGSIGGRDVAYRLSFAGNVAANGRMEPVANSGYSFGTLQIDVGQHPEVARDLLDGYQAWAANQPGHAGLALGPRQYEATLTSLQRTGREMRAANAVDIDRAPINRFLASDEGRTFVHRLDTEHVNGVTATDSVVGNRDSALERLQRTDLYRNATGDDQAKLAGMFMKLQNQAGQGRWPGLLDRVEAGSLASPAEVKTAIDELLPNLRNGDPDYLQSGADNTLRGISVLNALRGADAQNPLASAWAHVVEDPLMGPVAAHQPNAAHPNLGHEYDLVRSMFLTPEQSRRFITALDHGGALAEGNPARQADGSRQAGFHVSGNDFVHWGRSGQGQAFIGGQWRSIHADDLTRVRNSDGSTTLSINEHGQRSVLLRVDPRTPALRADASTEGATPHRLASDDHRAVTGTAAFGNPHLNAMVDAARAGDDVGERRAMEGLTRSADGLAFAQRGAEHAAARSADAQRPGQQAPEQAGIERG</sequence>
<evidence type="ECO:0000313" key="3">
    <source>
        <dbReference type="Proteomes" id="UP000092256"/>
    </source>
</evidence>
<reference evidence="2 3" key="1">
    <citation type="submission" date="2016-05" db="EMBL/GenBank/DDBJ databases">
        <title>Draft Genome Sequences of Stenotrophomonas maltophilia Strains Sm32COP, Sm41DVV, Sm46PAILV, SmF3, SmF22, SmSOFb1 and SmCVFa1, Isolated from Different Manures, in France.</title>
        <authorList>
            <person name="Nazaret S."/>
            <person name="Bodilis J."/>
        </authorList>
    </citation>
    <scope>NUCLEOTIDE SEQUENCE [LARGE SCALE GENOMIC DNA]</scope>
    <source>
        <strain evidence="2 3">Sm46PAILV</strain>
    </source>
</reference>
<dbReference type="RefSeq" id="WP_065198558.1">
    <property type="nucleotide sequence ID" value="NZ_LYVJ01000004.1"/>
</dbReference>
<gene>
    <name evidence="2" type="ORF">A9K58_06360</name>
</gene>
<feature type="region of interest" description="Disordered" evidence="1">
    <location>
        <begin position="470"/>
        <end position="499"/>
    </location>
</feature>
<protein>
    <submittedName>
        <fullName evidence="2">Uncharacterized protein</fullName>
    </submittedName>
</protein>
<organism evidence="2 3">
    <name type="scientific">Stenotrophomonas maltophilia</name>
    <name type="common">Pseudomonas maltophilia</name>
    <name type="synonym">Xanthomonas maltophilia</name>
    <dbReference type="NCBI Taxonomy" id="40324"/>
    <lineage>
        <taxon>Bacteria</taxon>
        <taxon>Pseudomonadati</taxon>
        <taxon>Pseudomonadota</taxon>
        <taxon>Gammaproteobacteria</taxon>
        <taxon>Lysobacterales</taxon>
        <taxon>Lysobacteraceae</taxon>
        <taxon>Stenotrophomonas</taxon>
        <taxon>Stenotrophomonas maltophilia group</taxon>
    </lineage>
</organism>
<name>A0A1A6Y0T8_STEMA</name>
<dbReference type="Proteomes" id="UP000092256">
    <property type="component" value="Unassembled WGS sequence"/>
</dbReference>
<proteinExistence type="predicted"/>
<dbReference type="EMBL" id="LYVJ01000004">
    <property type="protein sequence ID" value="OBU68436.1"/>
    <property type="molecule type" value="Genomic_DNA"/>
</dbReference>
<accession>A0A1A6Y0T8</accession>
<evidence type="ECO:0000256" key="1">
    <source>
        <dbReference type="SAM" id="MobiDB-lite"/>
    </source>
</evidence>